<keyword evidence="2" id="KW-1185">Reference proteome</keyword>
<evidence type="ECO:0000313" key="2">
    <source>
        <dbReference type="Proteomes" id="UP000654947"/>
    </source>
</evidence>
<protein>
    <submittedName>
        <fullName evidence="1">Uncharacterized protein</fullName>
    </submittedName>
</protein>
<name>A0A918XAQ2_9ACTN</name>
<evidence type="ECO:0000313" key="1">
    <source>
        <dbReference type="EMBL" id="GHD22768.1"/>
    </source>
</evidence>
<reference evidence="1 2" key="1">
    <citation type="journal article" date="2014" name="Int. J. Syst. Evol. Microbiol.">
        <title>Complete genome sequence of Corynebacterium casei LMG S-19264T (=DSM 44701T), isolated from a smear-ripened cheese.</title>
        <authorList>
            <consortium name="US DOE Joint Genome Institute (JGI-PGF)"/>
            <person name="Walter F."/>
            <person name="Albersmeier A."/>
            <person name="Kalinowski J."/>
            <person name="Ruckert C."/>
        </authorList>
    </citation>
    <scope>NUCLEOTIDE SEQUENCE [LARGE SCALE GENOMIC DNA]</scope>
    <source>
        <strain evidence="1 2">KCTC 19473</strain>
    </source>
</reference>
<accession>A0A918XAQ2</accession>
<dbReference type="Proteomes" id="UP000654947">
    <property type="component" value="Unassembled WGS sequence"/>
</dbReference>
<comment type="caution">
    <text evidence="1">The sequence shown here is derived from an EMBL/GenBank/DDBJ whole genome shotgun (WGS) entry which is preliminary data.</text>
</comment>
<proteinExistence type="predicted"/>
<gene>
    <name evidence="1" type="ORF">GCM10007147_17440</name>
</gene>
<dbReference type="EMBL" id="BMXL01000006">
    <property type="protein sequence ID" value="GHD22768.1"/>
    <property type="molecule type" value="Genomic_DNA"/>
</dbReference>
<dbReference type="AlphaFoldDB" id="A0A918XAQ2"/>
<sequence length="63" mass="7104">MRIGGRVLEHSARQARAEGRVAEQVALHIPWFYVLRKTVKGGSWQTWRGDRRKGVREDGCGGA</sequence>
<organism evidence="1 2">
    <name type="scientific">Nocardiopsis kunsanensis</name>
    <dbReference type="NCBI Taxonomy" id="141693"/>
    <lineage>
        <taxon>Bacteria</taxon>
        <taxon>Bacillati</taxon>
        <taxon>Actinomycetota</taxon>
        <taxon>Actinomycetes</taxon>
        <taxon>Streptosporangiales</taxon>
        <taxon>Nocardiopsidaceae</taxon>
        <taxon>Nocardiopsis</taxon>
    </lineage>
</organism>